<gene>
    <name evidence="2" type="ORF">M23134_05069</name>
</gene>
<evidence type="ECO:0000256" key="1">
    <source>
        <dbReference type="SAM" id="Phobius"/>
    </source>
</evidence>
<evidence type="ECO:0000313" key="3">
    <source>
        <dbReference type="Proteomes" id="UP000004095"/>
    </source>
</evidence>
<dbReference type="Proteomes" id="UP000004095">
    <property type="component" value="Unassembled WGS sequence"/>
</dbReference>
<sequence>MHTLSSKPIDKIMTETSYKYQQEMAYRPFKKRIIRATRSLLIIQGIVLAVFISFSYRLNSIYLLLFALSGILLSSVLFLYRIRKRVFYFLKGIRITNDHIVSLELYRKNEKFDHQLNLESLDVALKTVGGGRSGRLTFIIEFSYEGKLLGKQSDLGKWKSGQIKELFSTIKNFKGEALTSEEASLLKTKRGFLK</sequence>
<keyword evidence="3" id="KW-1185">Reference proteome</keyword>
<protein>
    <submittedName>
        <fullName evidence="2">Uncharacterized protein</fullName>
    </submittedName>
</protein>
<keyword evidence="1" id="KW-0472">Membrane</keyword>
<feature type="transmembrane region" description="Helical" evidence="1">
    <location>
        <begin position="36"/>
        <end position="55"/>
    </location>
</feature>
<evidence type="ECO:0000313" key="2">
    <source>
        <dbReference type="EMBL" id="EAY31563.1"/>
    </source>
</evidence>
<reference evidence="2 3" key="1">
    <citation type="submission" date="2007-01" db="EMBL/GenBank/DDBJ databases">
        <authorList>
            <person name="Haygood M."/>
            <person name="Podell S."/>
            <person name="Anderson C."/>
            <person name="Hopkinson B."/>
            <person name="Roe K."/>
            <person name="Barbeau K."/>
            <person name="Gaasterland T."/>
            <person name="Ferriera S."/>
            <person name="Johnson J."/>
            <person name="Kravitz S."/>
            <person name="Beeson K."/>
            <person name="Sutton G."/>
            <person name="Rogers Y.-H."/>
            <person name="Friedman R."/>
            <person name="Frazier M."/>
            <person name="Venter J.C."/>
        </authorList>
    </citation>
    <scope>NUCLEOTIDE SEQUENCE [LARGE SCALE GENOMIC DNA]</scope>
    <source>
        <strain evidence="2 3">ATCC 23134</strain>
    </source>
</reference>
<name>A1ZD24_MICM2</name>
<feature type="transmembrane region" description="Helical" evidence="1">
    <location>
        <begin position="61"/>
        <end position="80"/>
    </location>
</feature>
<organism evidence="2 3">
    <name type="scientific">Microscilla marina ATCC 23134</name>
    <dbReference type="NCBI Taxonomy" id="313606"/>
    <lineage>
        <taxon>Bacteria</taxon>
        <taxon>Pseudomonadati</taxon>
        <taxon>Bacteroidota</taxon>
        <taxon>Cytophagia</taxon>
        <taxon>Cytophagales</taxon>
        <taxon>Microscillaceae</taxon>
        <taxon>Microscilla</taxon>
    </lineage>
</organism>
<dbReference type="AlphaFoldDB" id="A1ZD24"/>
<dbReference type="EMBL" id="AAWS01000002">
    <property type="protein sequence ID" value="EAY31563.1"/>
    <property type="molecule type" value="Genomic_DNA"/>
</dbReference>
<keyword evidence="1" id="KW-1133">Transmembrane helix</keyword>
<accession>A1ZD24</accession>
<proteinExistence type="predicted"/>
<comment type="caution">
    <text evidence="2">The sequence shown here is derived from an EMBL/GenBank/DDBJ whole genome shotgun (WGS) entry which is preliminary data.</text>
</comment>
<keyword evidence="1" id="KW-0812">Transmembrane</keyword>